<dbReference type="Proteomes" id="UP000295513">
    <property type="component" value="Unassembled WGS sequence"/>
</dbReference>
<proteinExistence type="predicted"/>
<dbReference type="RefSeq" id="WP_134177256.1">
    <property type="nucleotide sequence ID" value="NZ_SOEE01000005.1"/>
</dbReference>
<accession>A0A4R8GFZ4</accession>
<protein>
    <submittedName>
        <fullName evidence="1">Uncharacterized protein</fullName>
    </submittedName>
</protein>
<evidence type="ECO:0000313" key="2">
    <source>
        <dbReference type="Proteomes" id="UP000295513"/>
    </source>
</evidence>
<name>A0A4R8GFZ4_9BACI</name>
<comment type="caution">
    <text evidence="1">The sequence shown here is derived from an EMBL/GenBank/DDBJ whole genome shotgun (WGS) entry which is preliminary data.</text>
</comment>
<organism evidence="1 2">
    <name type="scientific">Cytobacillus oceanisediminis</name>
    <dbReference type="NCBI Taxonomy" id="665099"/>
    <lineage>
        <taxon>Bacteria</taxon>
        <taxon>Bacillati</taxon>
        <taxon>Bacillota</taxon>
        <taxon>Bacilli</taxon>
        <taxon>Bacillales</taxon>
        <taxon>Bacillaceae</taxon>
        <taxon>Cytobacillus</taxon>
    </lineage>
</organism>
<reference evidence="1 2" key="1">
    <citation type="submission" date="2019-03" db="EMBL/GenBank/DDBJ databases">
        <title>Freshwater and sediment microbial communities from various areas in North America, analyzing microbe dynamics in response to fracking.</title>
        <authorList>
            <person name="Lamendella R."/>
        </authorList>
    </citation>
    <scope>NUCLEOTIDE SEQUENCE [LARGE SCALE GENOMIC DNA]</scope>
    <source>
        <strain evidence="1 2">13_TX</strain>
    </source>
</reference>
<dbReference type="AlphaFoldDB" id="A0A4R8GFZ4"/>
<evidence type="ECO:0000313" key="1">
    <source>
        <dbReference type="EMBL" id="TDX43108.1"/>
    </source>
</evidence>
<dbReference type="EMBL" id="SOEE01000005">
    <property type="protein sequence ID" value="TDX43108.1"/>
    <property type="molecule type" value="Genomic_DNA"/>
</dbReference>
<sequence>MNNVNNPFFIDYSFINSKNNDYLSGTSNKDKYEIINFFKEERCEYFSNIISICKNNLSPNDTVNFGGEVYLVLEQNGADGNIDFIGIKKPEKDTINIATLTYLYGQSLKKAFEKIIIKMKDNSKLNLFIIGRGPLKEYIEMFARINNVEERVLIIESLINPFKLIGLCDFYIPVPNSRLNTIDWNIKSAYISGYIYIPGFSQESPDACEKKLLFKDTDGNVVREVLVDNKYIDWLTRHPNHGNDFVNYDFAWFGKWIDFKELMLPMGNFFISVKIIQGELELEAPLINSISREIPENHRIDDCLYSFIENKELNKHISINVSSGNIVGRSNAVKWKDKKVYLSGYSYIKNIEENSPNEHKELLIKDKNDQIITKISLTSKKVEWLLSHSNHGNGKLDYRFAWFGNWLDVTQLPSKNGIYKLFVLVNNSNIDKEIQYRNTIDHAIDDSIIEFERHSYQFFEGENKEILLKVFSL</sequence>
<gene>
    <name evidence="1" type="ORF">DFO72_1053</name>
</gene>